<proteinExistence type="predicted"/>
<sequence length="200" mass="22118">MFNYFKAKTVRIVFAAMCMMLASVICAVAQQNSNSTDSVSEPLSEENDIATPTVFGGVGRKLPTWQFGLDLIVLANPHYSAYRNRPQLNNRVFWGEWLISDFWGFKVMLSEQTFSMFDSSGNQPESNSRHLGFLAKVQHPLSVDMKISAGIGLANTEFALGNQHKYASSLVSEFRIGIELFPEIWTEGGFLTIDGSSGSG</sequence>
<dbReference type="AlphaFoldDB" id="A0A382ACA9"/>
<keyword evidence="1" id="KW-0812">Transmembrane</keyword>
<gene>
    <name evidence="2" type="ORF">METZ01_LOCUS152029</name>
</gene>
<feature type="transmembrane region" description="Helical" evidence="1">
    <location>
        <begin position="12"/>
        <end position="30"/>
    </location>
</feature>
<feature type="non-terminal residue" evidence="2">
    <location>
        <position position="200"/>
    </location>
</feature>
<protein>
    <submittedName>
        <fullName evidence="2">Uncharacterized protein</fullName>
    </submittedName>
</protein>
<reference evidence="2" key="1">
    <citation type="submission" date="2018-05" db="EMBL/GenBank/DDBJ databases">
        <authorList>
            <person name="Lanie J.A."/>
            <person name="Ng W.-L."/>
            <person name="Kazmierczak K.M."/>
            <person name="Andrzejewski T.M."/>
            <person name="Davidsen T.M."/>
            <person name="Wayne K.J."/>
            <person name="Tettelin H."/>
            <person name="Glass J.I."/>
            <person name="Rusch D."/>
            <person name="Podicherti R."/>
            <person name="Tsui H.-C.T."/>
            <person name="Winkler M.E."/>
        </authorList>
    </citation>
    <scope>NUCLEOTIDE SEQUENCE</scope>
</reference>
<keyword evidence="1" id="KW-0472">Membrane</keyword>
<evidence type="ECO:0000313" key="2">
    <source>
        <dbReference type="EMBL" id="SVA99175.1"/>
    </source>
</evidence>
<organism evidence="2">
    <name type="scientific">marine metagenome</name>
    <dbReference type="NCBI Taxonomy" id="408172"/>
    <lineage>
        <taxon>unclassified sequences</taxon>
        <taxon>metagenomes</taxon>
        <taxon>ecological metagenomes</taxon>
    </lineage>
</organism>
<accession>A0A382ACA9</accession>
<keyword evidence="1" id="KW-1133">Transmembrane helix</keyword>
<evidence type="ECO:0000256" key="1">
    <source>
        <dbReference type="SAM" id="Phobius"/>
    </source>
</evidence>
<name>A0A382ACA9_9ZZZZ</name>
<dbReference type="EMBL" id="UINC01024798">
    <property type="protein sequence ID" value="SVA99175.1"/>
    <property type="molecule type" value="Genomic_DNA"/>
</dbReference>